<dbReference type="PANTHER" id="PTHR11017:SF479">
    <property type="entry name" value="DISEASE RESISTANCE PROTEIN (TIR-NBS-LRR CLASS) FAMILY"/>
    <property type="match status" value="1"/>
</dbReference>
<dbReference type="InterPro" id="IPR044974">
    <property type="entry name" value="Disease_R_plants"/>
</dbReference>
<evidence type="ECO:0000256" key="2">
    <source>
        <dbReference type="ARBA" id="ARBA00022737"/>
    </source>
</evidence>
<dbReference type="InterPro" id="IPR042197">
    <property type="entry name" value="Apaf_helical"/>
</dbReference>
<dbReference type="SUPFAM" id="SSF52058">
    <property type="entry name" value="L domain-like"/>
    <property type="match status" value="1"/>
</dbReference>
<keyword evidence="6" id="KW-1185">Reference proteome</keyword>
<dbReference type="Pfam" id="PF00931">
    <property type="entry name" value="NB-ARC"/>
    <property type="match status" value="1"/>
</dbReference>
<dbReference type="GO" id="GO:0006952">
    <property type="term" value="P:defense response"/>
    <property type="evidence" value="ECO:0007669"/>
    <property type="project" value="InterPro"/>
</dbReference>
<sequence>MKVLIVLDDVNNPQQIESLIGDPCWFGSGSMVLVTSRNKQIFERRADFRYKVEQLNEDEALQLFNKWAFKQNYPRDDYASLSKSIVEYAQGNPLALKVLGSALNGKNQEEWESALTQLSKIQNKDIQQVLQISYNDLSRVEKDIFLDIACFFKRGRQIYVEVDILRKIYGFGIDISLSVLVDKCLIVISDYLLDMHDLIQEMGKEIVRQEAKYSYQHSRLWDPQDIYEVFERNKETEAVETITLDLSKIAGMNLNPRLFMKMPNLRFLNFYENGNLYLSQDLDYLPNTLRYLRWEKYPLESLPPNFQPKNLVVLELPNSNIKQLWNGAKEDSLLSQVKREIANSFWRLTSLSLVQNKNITRIPNSKSGFLEALEVLDLCGCSNLNTFPEISSNIRKLKLSQTALKQVLSSSVELLSKLEYLEMEACRELESLPSNFFSELTSLFVLNLSGCSRFKMLPEPLEAERSRMYLNLSKTAIEMVPSFIGICKECWIINMSECLKLAFYPRSSENCFSEDIFRGNGLNLSYCNLWELPEDLSFLSSIKSLDLSENDFETIPATFKELSQLEVLEINNCKRLLSFPDLPSNVNQIFAYNCWSLKEIGTLKQLSLDSRMTECYNFDLSSCLKLDEDECQGVVNALLRNYTRSQFQESLVNGPSREMKCVHIYSREKNEEQTMTKSVSVHSNASTSMSMSTDCYVQRLELKTATKNFNRALMIREGGFGAVYRVVIRSQDQSKKMDIAVKQLSRRGLQGHKEWVTEVNVLGFVSAA</sequence>
<dbReference type="PANTHER" id="PTHR11017">
    <property type="entry name" value="LEUCINE-RICH REPEAT-CONTAINING PROTEIN"/>
    <property type="match status" value="1"/>
</dbReference>
<dbReference type="GO" id="GO:0043531">
    <property type="term" value="F:ADP binding"/>
    <property type="evidence" value="ECO:0007669"/>
    <property type="project" value="InterPro"/>
</dbReference>
<dbReference type="Proteomes" id="UP001159364">
    <property type="component" value="Linkage Group LG07"/>
</dbReference>
<dbReference type="Gene3D" id="3.80.10.10">
    <property type="entry name" value="Ribonuclease Inhibitor"/>
    <property type="match status" value="2"/>
</dbReference>
<evidence type="ECO:0000313" key="6">
    <source>
        <dbReference type="Proteomes" id="UP001159364"/>
    </source>
</evidence>
<dbReference type="Gene3D" id="1.10.8.430">
    <property type="entry name" value="Helical domain of apoptotic protease-activating factors"/>
    <property type="match status" value="1"/>
</dbReference>
<evidence type="ECO:0000259" key="3">
    <source>
        <dbReference type="Pfam" id="PF00931"/>
    </source>
</evidence>
<organism evidence="5 6">
    <name type="scientific">Erythroxylum novogranatense</name>
    <dbReference type="NCBI Taxonomy" id="1862640"/>
    <lineage>
        <taxon>Eukaryota</taxon>
        <taxon>Viridiplantae</taxon>
        <taxon>Streptophyta</taxon>
        <taxon>Embryophyta</taxon>
        <taxon>Tracheophyta</taxon>
        <taxon>Spermatophyta</taxon>
        <taxon>Magnoliopsida</taxon>
        <taxon>eudicotyledons</taxon>
        <taxon>Gunneridae</taxon>
        <taxon>Pentapetalae</taxon>
        <taxon>rosids</taxon>
        <taxon>fabids</taxon>
        <taxon>Malpighiales</taxon>
        <taxon>Erythroxylaceae</taxon>
        <taxon>Erythroxylum</taxon>
    </lineage>
</organism>
<dbReference type="InterPro" id="IPR058192">
    <property type="entry name" value="WHD_ROQ1-like"/>
</dbReference>
<dbReference type="PRINTS" id="PR00364">
    <property type="entry name" value="DISEASERSIST"/>
</dbReference>
<evidence type="ECO:0000259" key="4">
    <source>
        <dbReference type="Pfam" id="PF23282"/>
    </source>
</evidence>
<dbReference type="SUPFAM" id="SSF52540">
    <property type="entry name" value="P-loop containing nucleoside triphosphate hydrolases"/>
    <property type="match status" value="1"/>
</dbReference>
<dbReference type="InterPro" id="IPR011009">
    <property type="entry name" value="Kinase-like_dom_sf"/>
</dbReference>
<evidence type="ECO:0000313" key="5">
    <source>
        <dbReference type="EMBL" id="KAJ8760291.1"/>
    </source>
</evidence>
<dbReference type="InterPro" id="IPR027417">
    <property type="entry name" value="P-loop_NTPase"/>
</dbReference>
<feature type="domain" description="NB-ARC" evidence="3">
    <location>
        <begin position="2"/>
        <end position="72"/>
    </location>
</feature>
<keyword evidence="1" id="KW-0433">Leucine-rich repeat</keyword>
<dbReference type="InterPro" id="IPR002182">
    <property type="entry name" value="NB-ARC"/>
</dbReference>
<dbReference type="InterPro" id="IPR032675">
    <property type="entry name" value="LRR_dom_sf"/>
</dbReference>
<dbReference type="EMBL" id="JAIWQS010000007">
    <property type="protein sequence ID" value="KAJ8760291.1"/>
    <property type="molecule type" value="Genomic_DNA"/>
</dbReference>
<dbReference type="InterPro" id="IPR036390">
    <property type="entry name" value="WH_DNA-bd_sf"/>
</dbReference>
<evidence type="ECO:0000256" key="1">
    <source>
        <dbReference type="ARBA" id="ARBA00022614"/>
    </source>
</evidence>
<feature type="domain" description="Disease resistance protein Roq1-like winged-helix" evidence="4">
    <location>
        <begin position="141"/>
        <end position="209"/>
    </location>
</feature>
<dbReference type="FunFam" id="1.10.8.430:FF:000002">
    <property type="entry name" value="Disease resistance protein (TIR-NBS-LRR class)"/>
    <property type="match status" value="1"/>
</dbReference>
<accession>A0AAV8T1M0</accession>
<name>A0AAV8T1M0_9ROSI</name>
<dbReference type="Pfam" id="PF23282">
    <property type="entry name" value="WHD_ROQ1"/>
    <property type="match status" value="1"/>
</dbReference>
<reference evidence="5 6" key="1">
    <citation type="submission" date="2021-09" db="EMBL/GenBank/DDBJ databases">
        <title>Genomic insights and catalytic innovation underlie evolution of tropane alkaloids biosynthesis.</title>
        <authorList>
            <person name="Wang Y.-J."/>
            <person name="Tian T."/>
            <person name="Huang J.-P."/>
            <person name="Huang S.-X."/>
        </authorList>
    </citation>
    <scope>NUCLEOTIDE SEQUENCE [LARGE SCALE GENOMIC DNA]</scope>
    <source>
        <strain evidence="5">KIB-2018</strain>
        <tissue evidence="5">Leaf</tissue>
    </source>
</reference>
<dbReference type="SUPFAM" id="SSF46785">
    <property type="entry name" value="Winged helix' DNA-binding domain"/>
    <property type="match status" value="1"/>
</dbReference>
<protein>
    <submittedName>
        <fullName evidence="5">Uncharacterized protein</fullName>
    </submittedName>
</protein>
<comment type="caution">
    <text evidence="5">The sequence shown here is derived from an EMBL/GenBank/DDBJ whole genome shotgun (WGS) entry which is preliminary data.</text>
</comment>
<proteinExistence type="predicted"/>
<dbReference type="AlphaFoldDB" id="A0AAV8T1M0"/>
<gene>
    <name evidence="5" type="ORF">K2173_011703</name>
</gene>
<dbReference type="SUPFAM" id="SSF56112">
    <property type="entry name" value="Protein kinase-like (PK-like)"/>
    <property type="match status" value="1"/>
</dbReference>
<dbReference type="Gene3D" id="3.30.200.20">
    <property type="entry name" value="Phosphorylase Kinase, domain 1"/>
    <property type="match status" value="1"/>
</dbReference>
<keyword evidence="2" id="KW-0677">Repeat</keyword>
<dbReference type="Gene3D" id="3.40.50.300">
    <property type="entry name" value="P-loop containing nucleotide triphosphate hydrolases"/>
    <property type="match status" value="1"/>
</dbReference>